<organism evidence="2 3">
    <name type="scientific">Aquirufa echingensis</name>
    <dbReference type="NCBI Taxonomy" id="3096516"/>
    <lineage>
        <taxon>Bacteria</taxon>
        <taxon>Pseudomonadati</taxon>
        <taxon>Bacteroidota</taxon>
        <taxon>Cytophagia</taxon>
        <taxon>Cytophagales</taxon>
        <taxon>Flectobacillaceae</taxon>
        <taxon>Aquirufa</taxon>
    </lineage>
</organism>
<dbReference type="Proteomes" id="UP001598114">
    <property type="component" value="Unassembled WGS sequence"/>
</dbReference>
<keyword evidence="1" id="KW-0472">Membrane</keyword>
<name>A0ABW6CXU5_9BACT</name>
<gene>
    <name evidence="2" type="ORF">SKC38_05960</name>
</gene>
<keyword evidence="1" id="KW-1133">Transmembrane helix</keyword>
<dbReference type="EMBL" id="JBBKYA010000003">
    <property type="protein sequence ID" value="MFD3275767.1"/>
    <property type="molecule type" value="Genomic_DNA"/>
</dbReference>
<proteinExistence type="predicted"/>
<evidence type="ECO:0008006" key="4">
    <source>
        <dbReference type="Google" id="ProtNLM"/>
    </source>
</evidence>
<keyword evidence="1" id="KW-0812">Transmembrane</keyword>
<sequence length="363" mass="41377">MQEIESNENQNNLKSVLIQVLVIVPFLKKEWKKIALGVLLGLLIGIGIEIKRSREGTVKSKIIFILENDNGGGGGGLADIASSLGIGGATAGTSLFSGENFQELLKTRIIYRKALLTKVKYGNQEDYFGNIFLEHCQLKDNEWGHLPPQFFTYRFNNPDLNSLSPEDKNLLNTIYSYLKDNTIVTQSNSKSSFQTLSVEMKSDTLAYVWSKLFLKTVTDYYIETKTKKSKELLKVMENRVDSLQSALYYTQGKLANYNDQNQQIIFQRARIIAERLQMTSSQLQGLYFEASRNLDNLKFSLVKEAPLLTIIEDTELPILRGNYTYGPVTFISVLISFILTCFVIYLYNLYVEFYSNKKLNKND</sequence>
<evidence type="ECO:0000256" key="1">
    <source>
        <dbReference type="SAM" id="Phobius"/>
    </source>
</evidence>
<comment type="caution">
    <text evidence="2">The sequence shown here is derived from an EMBL/GenBank/DDBJ whole genome shotgun (WGS) entry which is preliminary data.</text>
</comment>
<evidence type="ECO:0000313" key="3">
    <source>
        <dbReference type="Proteomes" id="UP001598114"/>
    </source>
</evidence>
<dbReference type="RefSeq" id="WP_377975990.1">
    <property type="nucleotide sequence ID" value="NZ_JBBKYA010000003.1"/>
</dbReference>
<protein>
    <recommendedName>
        <fullName evidence="4">Lipopolysaccharide biosynthesis protein</fullName>
    </recommendedName>
</protein>
<evidence type="ECO:0000313" key="2">
    <source>
        <dbReference type="EMBL" id="MFD3275767.1"/>
    </source>
</evidence>
<accession>A0ABW6CXU5</accession>
<reference evidence="2 3" key="1">
    <citation type="submission" date="2024-03" db="EMBL/GenBank/DDBJ databases">
        <title>Aquirufa genome sequencing.</title>
        <authorList>
            <person name="Pitt A."/>
            <person name="Hahn M.W."/>
        </authorList>
    </citation>
    <scope>NUCLEOTIDE SEQUENCE [LARGE SCALE GENOMIC DNA]</scope>
    <source>
        <strain evidence="2 3">PLAD-142S6K</strain>
    </source>
</reference>
<keyword evidence="3" id="KW-1185">Reference proteome</keyword>
<feature type="transmembrane region" description="Helical" evidence="1">
    <location>
        <begin position="328"/>
        <end position="347"/>
    </location>
</feature>